<comment type="caution">
    <text evidence="1">The sequence shown here is derived from an EMBL/GenBank/DDBJ whole genome shotgun (WGS) entry which is preliminary data.</text>
</comment>
<keyword evidence="2" id="KW-1185">Reference proteome</keyword>
<evidence type="ECO:0000313" key="1">
    <source>
        <dbReference type="EMBL" id="TKG67027.1"/>
    </source>
</evidence>
<dbReference type="RefSeq" id="WP_137096159.1">
    <property type="nucleotide sequence ID" value="NZ_SWMS01000014.1"/>
</dbReference>
<protein>
    <recommendedName>
        <fullName evidence="3">Single-stranded DNA-binding protein</fullName>
    </recommendedName>
</protein>
<evidence type="ECO:0000313" key="2">
    <source>
        <dbReference type="Proteomes" id="UP000309992"/>
    </source>
</evidence>
<sequence length="217" mass="23579">MTDKPPVHEALSAVMDDVRAVRKDSRNADQGYVFRGIDSVVNAVGPSLRKHGVVPVPMLEHASYRDVQTSRGKPSREVTVQVRYRFYGPAGDFIDTVVPGEAMDFGDKGTAKAMSVAMRIALLQALALPTDEPDADSQTYERAVPVNREAAPSPTKVLRQKISDLSSEKGWDVAEVSKYFVELYKVPSTSASEKQLSEFLDLLTADGLPVPAEAGAE</sequence>
<name>A0ABY2S054_9PSEU</name>
<dbReference type="Proteomes" id="UP000309992">
    <property type="component" value="Unassembled WGS sequence"/>
</dbReference>
<organism evidence="1 2">
    <name type="scientific">Prauserella endophytica</name>
    <dbReference type="NCBI Taxonomy" id="1592324"/>
    <lineage>
        <taxon>Bacteria</taxon>
        <taxon>Bacillati</taxon>
        <taxon>Actinomycetota</taxon>
        <taxon>Actinomycetes</taxon>
        <taxon>Pseudonocardiales</taxon>
        <taxon>Pseudonocardiaceae</taxon>
        <taxon>Prauserella</taxon>
        <taxon>Prauserella coralliicola group</taxon>
    </lineage>
</organism>
<dbReference type="Pfam" id="PF04404">
    <property type="entry name" value="ERF"/>
    <property type="match status" value="1"/>
</dbReference>
<dbReference type="InterPro" id="IPR007499">
    <property type="entry name" value="ERF_bacteria_virus"/>
</dbReference>
<evidence type="ECO:0008006" key="3">
    <source>
        <dbReference type="Google" id="ProtNLM"/>
    </source>
</evidence>
<gene>
    <name evidence="1" type="ORF">FCN18_24280</name>
</gene>
<reference evidence="1 2" key="1">
    <citation type="journal article" date="2015" name="Antonie Van Leeuwenhoek">
        <title>Prauserella endophytica sp. nov., an endophytic actinobacterium isolated from Tamarix taklamakanensis.</title>
        <authorList>
            <person name="Liu J.M."/>
            <person name="Habden X."/>
            <person name="Guo L."/>
            <person name="Tuo L."/>
            <person name="Jiang Z.K."/>
            <person name="Liu S.W."/>
            <person name="Liu X.F."/>
            <person name="Chen L."/>
            <person name="Li R.F."/>
            <person name="Zhang Y.Q."/>
            <person name="Sun C.H."/>
        </authorList>
    </citation>
    <scope>NUCLEOTIDE SEQUENCE [LARGE SCALE GENOMIC DNA]</scope>
    <source>
        <strain evidence="1 2">CGMCC 4.7182</strain>
    </source>
</reference>
<accession>A0ABY2S054</accession>
<proteinExistence type="predicted"/>
<dbReference type="EMBL" id="SWMS01000014">
    <property type="protein sequence ID" value="TKG67027.1"/>
    <property type="molecule type" value="Genomic_DNA"/>
</dbReference>